<comment type="caution">
    <text evidence="7">The sequence shown here is derived from an EMBL/GenBank/DDBJ whole genome shotgun (WGS) entry which is preliminary data.</text>
</comment>
<feature type="transmembrane region" description="Helical" evidence="5">
    <location>
        <begin position="69"/>
        <end position="87"/>
    </location>
</feature>
<feature type="domain" description="O-antigen ligase-related" evidence="6">
    <location>
        <begin position="208"/>
        <end position="341"/>
    </location>
</feature>
<evidence type="ECO:0000256" key="2">
    <source>
        <dbReference type="ARBA" id="ARBA00022692"/>
    </source>
</evidence>
<name>A0AAE4EYA2_9EURY</name>
<dbReference type="EMBL" id="JAMQOM010000002">
    <property type="protein sequence ID" value="MDS0220936.1"/>
    <property type="molecule type" value="Genomic_DNA"/>
</dbReference>
<dbReference type="GO" id="GO:0016020">
    <property type="term" value="C:membrane"/>
    <property type="evidence" value="ECO:0007669"/>
    <property type="project" value="UniProtKB-SubCell"/>
</dbReference>
<reference evidence="7 8" key="1">
    <citation type="submission" date="2022-06" db="EMBL/GenBank/DDBJ databases">
        <title>Haloarcula sp. a new haloarchaeum isolate from saline soil.</title>
        <authorList>
            <person name="Strakova D."/>
            <person name="Galisteo C."/>
            <person name="Sanchez-Porro C."/>
            <person name="Ventosa A."/>
        </authorList>
    </citation>
    <scope>NUCLEOTIDE SEQUENCE [LARGE SCALE GENOMIC DNA]</scope>
    <source>
        <strain evidence="7 8">S1AR25-5A</strain>
    </source>
</reference>
<dbReference type="PANTHER" id="PTHR37422:SF13">
    <property type="entry name" value="LIPOPOLYSACCHARIDE BIOSYNTHESIS PROTEIN PA4999-RELATED"/>
    <property type="match status" value="1"/>
</dbReference>
<feature type="transmembrane region" description="Helical" evidence="5">
    <location>
        <begin position="42"/>
        <end position="62"/>
    </location>
</feature>
<evidence type="ECO:0000256" key="3">
    <source>
        <dbReference type="ARBA" id="ARBA00022989"/>
    </source>
</evidence>
<accession>A0AAE4EYA2</accession>
<keyword evidence="8" id="KW-1185">Reference proteome</keyword>
<dbReference type="RefSeq" id="WP_310895596.1">
    <property type="nucleotide sequence ID" value="NZ_JAMQOM010000002.1"/>
</dbReference>
<evidence type="ECO:0000259" key="6">
    <source>
        <dbReference type="Pfam" id="PF04932"/>
    </source>
</evidence>
<organism evidence="7 8">
    <name type="scientific">Haloarcula terrestris</name>
    <dbReference type="NCBI Taxonomy" id="2950533"/>
    <lineage>
        <taxon>Archaea</taxon>
        <taxon>Methanobacteriati</taxon>
        <taxon>Methanobacteriota</taxon>
        <taxon>Stenosarchaea group</taxon>
        <taxon>Halobacteria</taxon>
        <taxon>Halobacteriales</taxon>
        <taxon>Haloarculaceae</taxon>
        <taxon>Haloarcula</taxon>
    </lineage>
</organism>
<evidence type="ECO:0000256" key="4">
    <source>
        <dbReference type="ARBA" id="ARBA00023136"/>
    </source>
</evidence>
<keyword evidence="4 5" id="KW-0472">Membrane</keyword>
<dbReference type="GO" id="GO:0016874">
    <property type="term" value="F:ligase activity"/>
    <property type="evidence" value="ECO:0007669"/>
    <property type="project" value="UniProtKB-KW"/>
</dbReference>
<sequence>MSRISPILQQNSTDETSTFATVVLVLVVIASATDMTELSSEYHILTIIPAIFLFTIVVITLSNSVQIPLYALIAYAAIWILYLSHAIVPPVSLWALLRIPIFMCSSFIFLFVAPKIVNVNGFLYMMYILAASLTLIGIPNFLIGEYYIMGFAVSPHPVQKQVPFLGMLVYPMKSVLANPNPFGFIVGIGSLIGLSAYYKHRRWFDLFLIVVLSIGVIFSASRGALLTTIVGWSLLSAYFFFNLETLYLFILAGCLGLLFLFVTNVSPFTSPISLPTIIPVRWQYWTAAVEAIKINPYIGVGFQPIDHIISPFLPSGLVTANIHNTYLYVLLTRGLIGGFIHFIFLSLLYRKSLASISDQNDVLLLCILTMVLIEMLFEGMAMFGLSLFSVIPITIFGFVIHQ</sequence>
<feature type="transmembrane region" description="Helical" evidence="5">
    <location>
        <begin position="124"/>
        <end position="148"/>
    </location>
</feature>
<keyword evidence="2 5" id="KW-0812">Transmembrane</keyword>
<feature type="transmembrane region" description="Helical" evidence="5">
    <location>
        <begin position="326"/>
        <end position="349"/>
    </location>
</feature>
<comment type="subcellular location">
    <subcellularLocation>
        <location evidence="1">Membrane</location>
        <topology evidence="1">Multi-pass membrane protein</topology>
    </subcellularLocation>
</comment>
<dbReference type="Pfam" id="PF04932">
    <property type="entry name" value="Wzy_C"/>
    <property type="match status" value="1"/>
</dbReference>
<feature type="transmembrane region" description="Helical" evidence="5">
    <location>
        <begin position="203"/>
        <end position="218"/>
    </location>
</feature>
<dbReference type="AlphaFoldDB" id="A0AAE4EYA2"/>
<evidence type="ECO:0000256" key="1">
    <source>
        <dbReference type="ARBA" id="ARBA00004141"/>
    </source>
</evidence>
<gene>
    <name evidence="7" type="ORF">NDI54_06170</name>
</gene>
<dbReference type="InterPro" id="IPR007016">
    <property type="entry name" value="O-antigen_ligase-rel_domated"/>
</dbReference>
<feature type="transmembrane region" description="Helical" evidence="5">
    <location>
        <begin position="181"/>
        <end position="198"/>
    </location>
</feature>
<dbReference type="InterPro" id="IPR051533">
    <property type="entry name" value="WaaL-like"/>
</dbReference>
<keyword evidence="7" id="KW-0436">Ligase</keyword>
<evidence type="ECO:0000256" key="5">
    <source>
        <dbReference type="SAM" id="Phobius"/>
    </source>
</evidence>
<evidence type="ECO:0000313" key="8">
    <source>
        <dbReference type="Proteomes" id="UP001253439"/>
    </source>
</evidence>
<proteinExistence type="predicted"/>
<feature type="transmembrane region" description="Helical" evidence="5">
    <location>
        <begin position="383"/>
        <end position="400"/>
    </location>
</feature>
<feature type="transmembrane region" description="Helical" evidence="5">
    <location>
        <begin position="246"/>
        <end position="265"/>
    </location>
</feature>
<feature type="transmembrane region" description="Helical" evidence="5">
    <location>
        <begin position="93"/>
        <end position="112"/>
    </location>
</feature>
<evidence type="ECO:0000313" key="7">
    <source>
        <dbReference type="EMBL" id="MDS0220936.1"/>
    </source>
</evidence>
<protein>
    <submittedName>
        <fullName evidence="7">O-antigen ligase family protein</fullName>
    </submittedName>
</protein>
<dbReference type="PANTHER" id="PTHR37422">
    <property type="entry name" value="TEICHURONIC ACID BIOSYNTHESIS PROTEIN TUAE"/>
    <property type="match status" value="1"/>
</dbReference>
<keyword evidence="3 5" id="KW-1133">Transmembrane helix</keyword>
<dbReference type="Proteomes" id="UP001253439">
    <property type="component" value="Unassembled WGS sequence"/>
</dbReference>